<organism evidence="1 2">
    <name type="scientific">Abeliophyllum distichum</name>
    <dbReference type="NCBI Taxonomy" id="126358"/>
    <lineage>
        <taxon>Eukaryota</taxon>
        <taxon>Viridiplantae</taxon>
        <taxon>Streptophyta</taxon>
        <taxon>Embryophyta</taxon>
        <taxon>Tracheophyta</taxon>
        <taxon>Spermatophyta</taxon>
        <taxon>Magnoliopsida</taxon>
        <taxon>eudicotyledons</taxon>
        <taxon>Gunneridae</taxon>
        <taxon>Pentapetalae</taxon>
        <taxon>asterids</taxon>
        <taxon>lamiids</taxon>
        <taxon>Lamiales</taxon>
        <taxon>Oleaceae</taxon>
        <taxon>Forsythieae</taxon>
        <taxon>Abeliophyllum</taxon>
    </lineage>
</organism>
<dbReference type="PANTHER" id="PTHR48435">
    <property type="entry name" value="POLYPROTEIN"/>
    <property type="match status" value="1"/>
</dbReference>
<comment type="caution">
    <text evidence="1">The sequence shown here is derived from an EMBL/GenBank/DDBJ whole genome shotgun (WGS) entry which is preliminary data.</text>
</comment>
<sequence length="126" mass="14836">MGSLYWEFCGRQDHLKDIVREEFFKLKCCSYNPKDLDKHFQNAVRRYYLIGGMDDLNIKQAYLESILLKLGQETLHMIEMKGQSLGTTSFGELHNLVQRTLKKLCNQRKFFSDIHTIGRKLEKACE</sequence>
<dbReference type="AlphaFoldDB" id="A0ABD1UNH5"/>
<name>A0ABD1UNH5_9LAMI</name>
<dbReference type="Proteomes" id="UP001604336">
    <property type="component" value="Unassembled WGS sequence"/>
</dbReference>
<dbReference type="PANTHER" id="PTHR48435:SF1">
    <property type="entry name" value="POLYPROTEIN"/>
    <property type="match status" value="1"/>
</dbReference>
<keyword evidence="2" id="KW-1185">Reference proteome</keyword>
<proteinExistence type="predicted"/>
<gene>
    <name evidence="1" type="ORF">Adt_11670</name>
</gene>
<evidence type="ECO:0000313" key="1">
    <source>
        <dbReference type="EMBL" id="KAL2526616.1"/>
    </source>
</evidence>
<accession>A0ABD1UNH5</accession>
<reference evidence="2" key="1">
    <citation type="submission" date="2024-07" db="EMBL/GenBank/DDBJ databases">
        <title>Two chromosome-level genome assemblies of Korean endemic species Abeliophyllum distichum and Forsythia ovata (Oleaceae).</title>
        <authorList>
            <person name="Jang H."/>
        </authorList>
    </citation>
    <scope>NUCLEOTIDE SEQUENCE [LARGE SCALE GENOMIC DNA]</scope>
</reference>
<dbReference type="EMBL" id="JBFOLK010000003">
    <property type="protein sequence ID" value="KAL2526616.1"/>
    <property type="molecule type" value="Genomic_DNA"/>
</dbReference>
<dbReference type="InterPro" id="IPR053098">
    <property type="entry name" value="Petuviruses_polyprotein"/>
</dbReference>
<protein>
    <submittedName>
        <fullName evidence="1">Uncharacterized protein</fullName>
    </submittedName>
</protein>
<evidence type="ECO:0000313" key="2">
    <source>
        <dbReference type="Proteomes" id="UP001604336"/>
    </source>
</evidence>